<protein>
    <submittedName>
        <fullName evidence="2">Uncharacterized protein</fullName>
    </submittedName>
</protein>
<keyword evidence="3" id="KW-1185">Reference proteome</keyword>
<evidence type="ECO:0000313" key="2">
    <source>
        <dbReference type="EMBL" id="KAE8364423.1"/>
    </source>
</evidence>
<dbReference type="RefSeq" id="XP_031927504.1">
    <property type="nucleotide sequence ID" value="XM_032066982.1"/>
</dbReference>
<dbReference type="AlphaFoldDB" id="A0A5N7A4B6"/>
<evidence type="ECO:0000313" key="3">
    <source>
        <dbReference type="Proteomes" id="UP000326268"/>
    </source>
</evidence>
<gene>
    <name evidence="2" type="ORF">BDV27DRAFT_128483</name>
</gene>
<proteinExistence type="predicted"/>
<organism evidence="2 3">
    <name type="scientific">Aspergillus caelatus</name>
    <dbReference type="NCBI Taxonomy" id="61420"/>
    <lineage>
        <taxon>Eukaryota</taxon>
        <taxon>Fungi</taxon>
        <taxon>Dikarya</taxon>
        <taxon>Ascomycota</taxon>
        <taxon>Pezizomycotina</taxon>
        <taxon>Eurotiomycetes</taxon>
        <taxon>Eurotiomycetidae</taxon>
        <taxon>Eurotiales</taxon>
        <taxon>Aspergillaceae</taxon>
        <taxon>Aspergillus</taxon>
        <taxon>Aspergillus subgen. Circumdati</taxon>
    </lineage>
</organism>
<evidence type="ECO:0000256" key="1">
    <source>
        <dbReference type="SAM" id="MobiDB-lite"/>
    </source>
</evidence>
<name>A0A5N7A4B6_9EURO</name>
<dbReference type="Proteomes" id="UP000326268">
    <property type="component" value="Unassembled WGS sequence"/>
</dbReference>
<dbReference type="EMBL" id="ML737652">
    <property type="protein sequence ID" value="KAE8364423.1"/>
    <property type="molecule type" value="Genomic_DNA"/>
</dbReference>
<reference evidence="2 3" key="1">
    <citation type="submission" date="2019-04" db="EMBL/GenBank/DDBJ databases">
        <title>Friends and foes A comparative genomics studyof 23 Aspergillus species from section Flavi.</title>
        <authorList>
            <consortium name="DOE Joint Genome Institute"/>
            <person name="Kjaerbolling I."/>
            <person name="Vesth T."/>
            <person name="Frisvad J.C."/>
            <person name="Nybo J.L."/>
            <person name="Theobald S."/>
            <person name="Kildgaard S."/>
            <person name="Isbrandt T."/>
            <person name="Kuo A."/>
            <person name="Sato A."/>
            <person name="Lyhne E.K."/>
            <person name="Kogle M.E."/>
            <person name="Wiebenga A."/>
            <person name="Kun R.S."/>
            <person name="Lubbers R.J."/>
            <person name="Makela M.R."/>
            <person name="Barry K."/>
            <person name="Chovatia M."/>
            <person name="Clum A."/>
            <person name="Daum C."/>
            <person name="Haridas S."/>
            <person name="He G."/>
            <person name="LaButti K."/>
            <person name="Lipzen A."/>
            <person name="Mondo S."/>
            <person name="Riley R."/>
            <person name="Salamov A."/>
            <person name="Simmons B.A."/>
            <person name="Magnuson J.K."/>
            <person name="Henrissat B."/>
            <person name="Mortensen U.H."/>
            <person name="Larsen T.O."/>
            <person name="Devries R.P."/>
            <person name="Grigoriev I.V."/>
            <person name="Machida M."/>
            <person name="Baker S.E."/>
            <person name="Andersen M.R."/>
        </authorList>
    </citation>
    <scope>NUCLEOTIDE SEQUENCE [LARGE SCALE GENOMIC DNA]</scope>
    <source>
        <strain evidence="2 3">CBS 763.97</strain>
    </source>
</reference>
<accession>A0A5N7A4B6</accession>
<dbReference type="GeneID" id="43651428"/>
<feature type="region of interest" description="Disordered" evidence="1">
    <location>
        <begin position="1"/>
        <end position="20"/>
    </location>
</feature>
<sequence length="72" mass="8374">MRTDFARRLRLSPHSNPSQARLSLRSLPTTFVFLGGLTKDLRYHIARSHTIVGQVLSYRSRPELDCWRLPSH</sequence>